<keyword evidence="4" id="KW-1185">Reference proteome</keyword>
<dbReference type="OrthoDB" id="42450at2759"/>
<dbReference type="PROSITE" id="PS50280">
    <property type="entry name" value="SET"/>
    <property type="match status" value="1"/>
</dbReference>
<comment type="caution">
    <text evidence="3">The sequence shown here is derived from an EMBL/GenBank/DDBJ whole genome shotgun (WGS) entry which is preliminary data.</text>
</comment>
<gene>
    <name evidence="3" type="ORF">THAOC_01342</name>
</gene>
<feature type="domain" description="SET" evidence="2">
    <location>
        <begin position="169"/>
        <end position="340"/>
    </location>
</feature>
<proteinExistence type="predicted"/>
<dbReference type="AlphaFoldDB" id="K0TIJ7"/>
<organism evidence="3 4">
    <name type="scientific">Thalassiosira oceanica</name>
    <name type="common">Marine diatom</name>
    <dbReference type="NCBI Taxonomy" id="159749"/>
    <lineage>
        <taxon>Eukaryota</taxon>
        <taxon>Sar</taxon>
        <taxon>Stramenopiles</taxon>
        <taxon>Ochrophyta</taxon>
        <taxon>Bacillariophyta</taxon>
        <taxon>Coscinodiscophyceae</taxon>
        <taxon>Thalassiosirophycidae</taxon>
        <taxon>Thalassiosirales</taxon>
        <taxon>Thalassiosiraceae</taxon>
        <taxon>Thalassiosira</taxon>
    </lineage>
</organism>
<accession>K0TIJ7</accession>
<sequence length="340" mass="36709">MTMMTRSYDTRHPRTSNVHTEDGRADSNKTTPRGGRTQGPRRGRMSIGAGNGTCSSGAMILMGRRTLSTTTFGRLHSLMKTGFFSLLLAASSASAFSPHSDTSRRQFLGGVASTASTGIADRYQGDDLESRIDEVLTKRSQELLDELGDEQTAREALLSSRLPGLNFLDRSEVRPSRIFGAGRGLFAIEDVPCGEVITCYPGDALLRRDGGGGDDERTLIWGAHVLDECVLDDEAVYAGTESEPPLTSYSMTLDDRYSVLGHPSLDDNAAYYGHYANDGASAGEGSRGEGSGAEESIARYSEYMLESVRRANATFRIISDKHIVAVATKNIRAGEEVLVT</sequence>
<dbReference type="Gene3D" id="2.170.270.10">
    <property type="entry name" value="SET domain"/>
    <property type="match status" value="1"/>
</dbReference>
<dbReference type="eggNOG" id="ENOG502T9VX">
    <property type="taxonomic scope" value="Eukaryota"/>
</dbReference>
<dbReference type="CDD" id="cd08161">
    <property type="entry name" value="SET"/>
    <property type="match status" value="1"/>
</dbReference>
<dbReference type="EMBL" id="AGNL01001598">
    <property type="protein sequence ID" value="EJK76869.1"/>
    <property type="molecule type" value="Genomic_DNA"/>
</dbReference>
<name>K0TIJ7_THAOC</name>
<dbReference type="InterPro" id="IPR001214">
    <property type="entry name" value="SET_dom"/>
</dbReference>
<feature type="region of interest" description="Disordered" evidence="1">
    <location>
        <begin position="1"/>
        <end position="51"/>
    </location>
</feature>
<evidence type="ECO:0000313" key="3">
    <source>
        <dbReference type="EMBL" id="EJK76869.1"/>
    </source>
</evidence>
<dbReference type="InterPro" id="IPR046341">
    <property type="entry name" value="SET_dom_sf"/>
</dbReference>
<evidence type="ECO:0000313" key="4">
    <source>
        <dbReference type="Proteomes" id="UP000266841"/>
    </source>
</evidence>
<evidence type="ECO:0000259" key="2">
    <source>
        <dbReference type="PROSITE" id="PS50280"/>
    </source>
</evidence>
<protein>
    <recommendedName>
        <fullName evidence="2">SET domain-containing protein</fullName>
    </recommendedName>
</protein>
<dbReference type="Pfam" id="PF00856">
    <property type="entry name" value="SET"/>
    <property type="match status" value="1"/>
</dbReference>
<reference evidence="3 4" key="1">
    <citation type="journal article" date="2012" name="Genome Biol.">
        <title>Genome and low-iron response of an oceanic diatom adapted to chronic iron limitation.</title>
        <authorList>
            <person name="Lommer M."/>
            <person name="Specht M."/>
            <person name="Roy A.S."/>
            <person name="Kraemer L."/>
            <person name="Andreson R."/>
            <person name="Gutowska M.A."/>
            <person name="Wolf J."/>
            <person name="Bergner S.V."/>
            <person name="Schilhabel M.B."/>
            <person name="Klostermeier U.C."/>
            <person name="Beiko R.G."/>
            <person name="Rosenstiel P."/>
            <person name="Hippler M."/>
            <person name="Laroche J."/>
        </authorList>
    </citation>
    <scope>NUCLEOTIDE SEQUENCE [LARGE SCALE GENOMIC DNA]</scope>
    <source>
        <strain evidence="3 4">CCMP1005</strain>
    </source>
</reference>
<dbReference type="Proteomes" id="UP000266841">
    <property type="component" value="Unassembled WGS sequence"/>
</dbReference>
<dbReference type="SUPFAM" id="SSF82199">
    <property type="entry name" value="SET domain"/>
    <property type="match status" value="1"/>
</dbReference>
<evidence type="ECO:0000256" key="1">
    <source>
        <dbReference type="SAM" id="MobiDB-lite"/>
    </source>
</evidence>